<organism evidence="1 2">
    <name type="scientific">Bodo saltans</name>
    <name type="common">Flagellated protozoan</name>
    <dbReference type="NCBI Taxonomy" id="75058"/>
    <lineage>
        <taxon>Eukaryota</taxon>
        <taxon>Discoba</taxon>
        <taxon>Euglenozoa</taxon>
        <taxon>Kinetoplastea</taxon>
        <taxon>Metakinetoplastina</taxon>
        <taxon>Eubodonida</taxon>
        <taxon>Bodonidae</taxon>
        <taxon>Bodo</taxon>
    </lineage>
</organism>
<keyword evidence="2" id="KW-1185">Reference proteome</keyword>
<reference evidence="2" key="1">
    <citation type="submission" date="2015-09" db="EMBL/GenBank/DDBJ databases">
        <authorList>
            <consortium name="Pathogen Informatics"/>
        </authorList>
    </citation>
    <scope>NUCLEOTIDE SEQUENCE [LARGE SCALE GENOMIC DNA]</scope>
    <source>
        <strain evidence="2">Lake Konstanz</strain>
    </source>
</reference>
<dbReference type="VEuPathDB" id="TriTrypDB:BSAL_90065"/>
<evidence type="ECO:0000313" key="1">
    <source>
        <dbReference type="EMBL" id="CUG85527.1"/>
    </source>
</evidence>
<proteinExistence type="predicted"/>
<protein>
    <submittedName>
        <fullName evidence="1">Transposase-like protein, putative</fullName>
    </submittedName>
</protein>
<gene>
    <name evidence="1" type="ORF">BSAL_90065</name>
</gene>
<feature type="non-terminal residue" evidence="1">
    <location>
        <position position="155"/>
    </location>
</feature>
<evidence type="ECO:0000313" key="2">
    <source>
        <dbReference type="Proteomes" id="UP000051952"/>
    </source>
</evidence>
<dbReference type="InterPro" id="IPR009057">
    <property type="entry name" value="Homeodomain-like_sf"/>
</dbReference>
<sequence length="155" mass="17945">MLTQEEINTLRRLYHQQRFTTTRLARTFNVSLATVHHWLHHELRHRRAAPHRTPVADLLRRRRFVRTLAQANDAQGEPKYPSARLIAAALHHKHNISVSHDTVRNDLHALGLVARVRPRITAYRSDEAKRLAFARANVATDPLTIAFSDEKIFDT</sequence>
<dbReference type="EMBL" id="CYKH01001168">
    <property type="protein sequence ID" value="CUG85527.1"/>
    <property type="molecule type" value="Genomic_DNA"/>
</dbReference>
<dbReference type="Proteomes" id="UP000051952">
    <property type="component" value="Unassembled WGS sequence"/>
</dbReference>
<accession>A0A0S4J6U6</accession>
<name>A0A0S4J6U6_BODSA</name>
<dbReference type="SUPFAM" id="SSF46689">
    <property type="entry name" value="Homeodomain-like"/>
    <property type="match status" value="1"/>
</dbReference>
<dbReference type="AlphaFoldDB" id="A0A0S4J6U6"/>